<sequence length="297" mass="34486">METEKDDVDEELKEGDIYIEALMEIEKNEGNISGEVEEPFNRDGVDEPFEELIPSPEPSVSPEPVPENEQIDLKSLILDIEKKGIEKAYFDRFEVKPCSWITWVKMTKPRMMFEATRHLEGLPPILPGGMDPEGLMRRVREGRDSKRTDNYFQSIKEEFLNIVSIFALKYRELQVIADMIEMDLLAGEMCKYKFEKVHGRLPLACHLLDESEIIPKFLKIVDFIADEKNYETDPFGRLVVTLLEGARWKEDGEVPEKNCELFLIEEIAPRFSQAGPQRFKELFPIDWIQEVVAPEKK</sequence>
<keyword evidence="3" id="KW-1185">Reference proteome</keyword>
<evidence type="ECO:0000313" key="3">
    <source>
        <dbReference type="Proteomes" id="UP000835052"/>
    </source>
</evidence>
<feature type="region of interest" description="Disordered" evidence="1">
    <location>
        <begin position="29"/>
        <end position="66"/>
    </location>
</feature>
<organism evidence="2 3">
    <name type="scientific">Caenorhabditis auriculariae</name>
    <dbReference type="NCBI Taxonomy" id="2777116"/>
    <lineage>
        <taxon>Eukaryota</taxon>
        <taxon>Metazoa</taxon>
        <taxon>Ecdysozoa</taxon>
        <taxon>Nematoda</taxon>
        <taxon>Chromadorea</taxon>
        <taxon>Rhabditida</taxon>
        <taxon>Rhabditina</taxon>
        <taxon>Rhabditomorpha</taxon>
        <taxon>Rhabditoidea</taxon>
        <taxon>Rhabditidae</taxon>
        <taxon>Peloderinae</taxon>
        <taxon>Caenorhabditis</taxon>
    </lineage>
</organism>
<dbReference type="EMBL" id="CAJGYM010000003">
    <property type="protein sequence ID" value="CAD6186046.1"/>
    <property type="molecule type" value="Genomic_DNA"/>
</dbReference>
<evidence type="ECO:0000256" key="1">
    <source>
        <dbReference type="SAM" id="MobiDB-lite"/>
    </source>
</evidence>
<evidence type="ECO:0000313" key="2">
    <source>
        <dbReference type="EMBL" id="CAD6186046.1"/>
    </source>
</evidence>
<comment type="caution">
    <text evidence="2">The sequence shown here is derived from an EMBL/GenBank/DDBJ whole genome shotgun (WGS) entry which is preliminary data.</text>
</comment>
<gene>
    <name evidence="2" type="ORF">CAUJ_LOCUS1965</name>
</gene>
<dbReference type="Proteomes" id="UP000835052">
    <property type="component" value="Unassembled WGS sequence"/>
</dbReference>
<name>A0A8S1GRJ1_9PELO</name>
<proteinExistence type="predicted"/>
<feature type="compositionally biased region" description="Pro residues" evidence="1">
    <location>
        <begin position="55"/>
        <end position="65"/>
    </location>
</feature>
<dbReference type="AlphaFoldDB" id="A0A8S1GRJ1"/>
<reference evidence="2" key="1">
    <citation type="submission" date="2020-10" db="EMBL/GenBank/DDBJ databases">
        <authorList>
            <person name="Kikuchi T."/>
        </authorList>
    </citation>
    <scope>NUCLEOTIDE SEQUENCE</scope>
    <source>
        <strain evidence="2">NKZ352</strain>
    </source>
</reference>
<protein>
    <submittedName>
        <fullName evidence="2">Uncharacterized protein</fullName>
    </submittedName>
</protein>
<accession>A0A8S1GRJ1</accession>